<reference evidence="1 2" key="1">
    <citation type="submission" date="2023-03" db="EMBL/GenBank/DDBJ databases">
        <title>Bacillus Genome Sequencing.</title>
        <authorList>
            <person name="Dunlap C."/>
        </authorList>
    </citation>
    <scope>NUCLEOTIDE SEQUENCE [LARGE SCALE GENOMIC DNA]</scope>
    <source>
        <strain evidence="1 2">NRS-1717</strain>
    </source>
</reference>
<sequence>MEHIVTIWGCNFKNEVELGSYVEAYKDGENAASEFANDIGLMWIDEDFMEIVFLASDKEQAEIIDYLNNDYSDDNEFTEQLPASLLQDISPYNSIILLYGNKSIYGSINEELFRMKKNLSLESYSDVRLVASVVYET</sequence>
<dbReference type="Pfam" id="PF14112">
    <property type="entry name" value="DUF4284"/>
    <property type="match status" value="1"/>
</dbReference>
<evidence type="ECO:0000313" key="2">
    <source>
        <dbReference type="Proteomes" id="UP001342826"/>
    </source>
</evidence>
<organism evidence="1 2">
    <name type="scientific">Metabacillus fastidiosus</name>
    <dbReference type="NCBI Taxonomy" id="1458"/>
    <lineage>
        <taxon>Bacteria</taxon>
        <taxon>Bacillati</taxon>
        <taxon>Bacillota</taxon>
        <taxon>Bacilli</taxon>
        <taxon>Bacillales</taxon>
        <taxon>Bacillaceae</taxon>
        <taxon>Metabacillus</taxon>
    </lineage>
</organism>
<dbReference type="GeneID" id="301142291"/>
<dbReference type="RefSeq" id="WP_066232899.1">
    <property type="nucleotide sequence ID" value="NZ_JARTFQ010000010.1"/>
</dbReference>
<dbReference type="InterPro" id="IPR025560">
    <property type="entry name" value="Imm22"/>
</dbReference>
<name>A0ABU6NU49_9BACI</name>
<evidence type="ECO:0000313" key="1">
    <source>
        <dbReference type="EMBL" id="MED4400546.1"/>
    </source>
</evidence>
<comment type="caution">
    <text evidence="1">The sequence shown here is derived from an EMBL/GenBank/DDBJ whole genome shotgun (WGS) entry which is preliminary data.</text>
</comment>
<dbReference type="Proteomes" id="UP001342826">
    <property type="component" value="Unassembled WGS sequence"/>
</dbReference>
<accession>A0ABU6NU49</accession>
<keyword evidence="2" id="KW-1185">Reference proteome</keyword>
<protein>
    <submittedName>
        <fullName evidence="1">Immunity 22 family protein</fullName>
    </submittedName>
</protein>
<gene>
    <name evidence="1" type="ORF">P9271_04270</name>
</gene>
<proteinExistence type="predicted"/>
<dbReference type="EMBL" id="JARTFS010000004">
    <property type="protein sequence ID" value="MED4400546.1"/>
    <property type="molecule type" value="Genomic_DNA"/>
</dbReference>